<dbReference type="AlphaFoldDB" id="A0A4P7QE11"/>
<organism evidence="1 2">
    <name type="scientific">Corynebacterium endometrii</name>
    <dbReference type="NCBI Taxonomy" id="2488819"/>
    <lineage>
        <taxon>Bacteria</taxon>
        <taxon>Bacillati</taxon>
        <taxon>Actinomycetota</taxon>
        <taxon>Actinomycetes</taxon>
        <taxon>Mycobacteriales</taxon>
        <taxon>Corynebacteriaceae</taxon>
        <taxon>Corynebacterium</taxon>
    </lineage>
</organism>
<dbReference type="InterPro" id="IPR017523">
    <property type="entry name" value="Rv3268"/>
</dbReference>
<dbReference type="NCBIfam" id="TIGR03089">
    <property type="entry name" value="TIGR03089 family protein"/>
    <property type="match status" value="1"/>
</dbReference>
<evidence type="ECO:0000313" key="1">
    <source>
        <dbReference type="EMBL" id="QCB27861.1"/>
    </source>
</evidence>
<dbReference type="SUPFAM" id="SSF56801">
    <property type="entry name" value="Acetyl-CoA synthetase-like"/>
    <property type="match status" value="1"/>
</dbReference>
<gene>
    <name evidence="1" type="ORF">CENDO_02815</name>
</gene>
<dbReference type="EMBL" id="CP039247">
    <property type="protein sequence ID" value="QCB27861.1"/>
    <property type="molecule type" value="Genomic_DNA"/>
</dbReference>
<dbReference type="KEGG" id="cee:CENDO_02815"/>
<reference evidence="1 2" key="1">
    <citation type="submission" date="2019-04" db="EMBL/GenBank/DDBJ databases">
        <title>Corynebacterium endometrii sp. nov., isolated from the uterus of a cow with endometritis.</title>
        <authorList>
            <person name="Ballas P."/>
            <person name="Ruckert C."/>
            <person name="Wagener K."/>
            <person name="Drillich M."/>
            <person name="Kaempfer P."/>
            <person name="Busse H.-J."/>
            <person name="Ehling-Schulz M."/>
        </authorList>
    </citation>
    <scope>NUCLEOTIDE SEQUENCE [LARGE SCALE GENOMIC DNA]</scope>
    <source>
        <strain evidence="1 2">LMM-1653</strain>
    </source>
</reference>
<keyword evidence="2" id="KW-1185">Reference proteome</keyword>
<name>A0A4P7QE11_9CORY</name>
<dbReference type="OrthoDB" id="3396763at2"/>
<accession>A0A4P7QE11</accession>
<dbReference type="RefSeq" id="WP_136140675.1">
    <property type="nucleotide sequence ID" value="NZ_CP039247.1"/>
</dbReference>
<protein>
    <recommendedName>
        <fullName evidence="3">TIGR03089 family protein</fullName>
    </recommendedName>
</protein>
<evidence type="ECO:0008006" key="3">
    <source>
        <dbReference type="Google" id="ProtNLM"/>
    </source>
</evidence>
<dbReference type="Proteomes" id="UP000296352">
    <property type="component" value="Chromosome"/>
</dbReference>
<sequence length="221" mass="23360">MELLSHLIHADPASPRLTVYTETTGARMDFSATTLENWAAKVANFLAEELEIEADDPVLIDLPVSWHSAVIAIGALARGADLHYPADRSRTPEAVFTTPERHGELSATYPDADIVLVTEDPFGRGVAETGGTVAPGAVDFGPTVRFYGDEYYEPTQPLDQLVAPLGSPERLLSAGWTDKESFAATVLAPLAAGGSAVVVTGTSDATRLDAIAAAERVTARV</sequence>
<evidence type="ECO:0000313" key="2">
    <source>
        <dbReference type="Proteomes" id="UP000296352"/>
    </source>
</evidence>
<proteinExistence type="predicted"/>